<dbReference type="Pfam" id="PF08742">
    <property type="entry name" value="C8"/>
    <property type="match status" value="1"/>
</dbReference>
<organism evidence="3 4">
    <name type="scientific">Oryctolagus cuniculus</name>
    <name type="common">Rabbit</name>
    <dbReference type="NCBI Taxonomy" id="9986"/>
    <lineage>
        <taxon>Eukaryota</taxon>
        <taxon>Metazoa</taxon>
        <taxon>Chordata</taxon>
        <taxon>Craniata</taxon>
        <taxon>Vertebrata</taxon>
        <taxon>Euteleostomi</taxon>
        <taxon>Mammalia</taxon>
        <taxon>Eutheria</taxon>
        <taxon>Euarchontoglires</taxon>
        <taxon>Glires</taxon>
        <taxon>Lagomorpha</taxon>
        <taxon>Leporidae</taxon>
        <taxon>Oryctolagus</taxon>
    </lineage>
</organism>
<keyword evidence="4" id="KW-1185">Reference proteome</keyword>
<reference evidence="3 4" key="1">
    <citation type="journal article" date="2011" name="Nature">
        <title>A high-resolution map of human evolutionary constraint using 29 mammals.</title>
        <authorList>
            <person name="Lindblad-Toh K."/>
            <person name="Garber M."/>
            <person name="Zuk O."/>
            <person name="Lin M.F."/>
            <person name="Parker B.J."/>
            <person name="Washietl S."/>
            <person name="Kheradpour P."/>
            <person name="Ernst J."/>
            <person name="Jordan G."/>
            <person name="Mauceli E."/>
            <person name="Ward L.D."/>
            <person name="Lowe C.B."/>
            <person name="Holloway A.K."/>
            <person name="Clamp M."/>
            <person name="Gnerre S."/>
            <person name="Alfoldi J."/>
            <person name="Beal K."/>
            <person name="Chang J."/>
            <person name="Clawson H."/>
            <person name="Cuff J."/>
            <person name="Di Palma F."/>
            <person name="Fitzgerald S."/>
            <person name="Flicek P."/>
            <person name="Guttman M."/>
            <person name="Hubisz M.J."/>
            <person name="Jaffe D.B."/>
            <person name="Jungreis I."/>
            <person name="Kent W.J."/>
            <person name="Kostka D."/>
            <person name="Lara M."/>
            <person name="Martins A.L."/>
            <person name="Massingham T."/>
            <person name="Moltke I."/>
            <person name="Raney B.J."/>
            <person name="Rasmussen M.D."/>
            <person name="Robinson J."/>
            <person name="Stark A."/>
            <person name="Vilella A.J."/>
            <person name="Wen J."/>
            <person name="Xie X."/>
            <person name="Zody M.C."/>
            <person name="Baldwin J."/>
            <person name="Bloom T."/>
            <person name="Chin C.W."/>
            <person name="Heiman D."/>
            <person name="Nicol R."/>
            <person name="Nusbaum C."/>
            <person name="Young S."/>
            <person name="Wilkinson J."/>
            <person name="Worley K.C."/>
            <person name="Kovar C.L."/>
            <person name="Muzny D.M."/>
            <person name="Gibbs R.A."/>
            <person name="Cree A."/>
            <person name="Dihn H.H."/>
            <person name="Fowler G."/>
            <person name="Jhangiani S."/>
            <person name="Joshi V."/>
            <person name="Lee S."/>
            <person name="Lewis L.R."/>
            <person name="Nazareth L.V."/>
            <person name="Okwuonu G."/>
            <person name="Santibanez J."/>
            <person name="Warren W.C."/>
            <person name="Mardis E.R."/>
            <person name="Weinstock G.M."/>
            <person name="Wilson R.K."/>
            <person name="Delehaunty K."/>
            <person name="Dooling D."/>
            <person name="Fronik C."/>
            <person name="Fulton L."/>
            <person name="Fulton B."/>
            <person name="Graves T."/>
            <person name="Minx P."/>
            <person name="Sodergren E."/>
            <person name="Birney E."/>
            <person name="Margulies E.H."/>
            <person name="Herrero J."/>
            <person name="Green E.D."/>
            <person name="Haussler D."/>
            <person name="Siepel A."/>
            <person name="Goldman N."/>
            <person name="Pollard K.S."/>
            <person name="Pedersen J.S."/>
            <person name="Lander E.S."/>
            <person name="Kellis M."/>
        </authorList>
    </citation>
    <scope>NUCLEOTIDE SEQUENCE [LARGE SCALE GENOMIC DNA]</scope>
    <source>
        <strain evidence="4">Thorbecke</strain>
    </source>
</reference>
<feature type="domain" description="VWFC" evidence="2">
    <location>
        <begin position="248"/>
        <end position="313"/>
    </location>
</feature>
<protein>
    <recommendedName>
        <fullName evidence="2">VWFC domain-containing protein</fullName>
    </recommendedName>
</protein>
<dbReference type="InterPro" id="IPR036084">
    <property type="entry name" value="Ser_inhib-like_sf"/>
</dbReference>
<evidence type="ECO:0000259" key="2">
    <source>
        <dbReference type="PROSITE" id="PS50184"/>
    </source>
</evidence>
<dbReference type="GeneTree" id="ENSGT00940000162219"/>
<dbReference type="PANTHER" id="PTHR11339:SF406">
    <property type="entry name" value="MUCIN-5AC-LIKE"/>
    <property type="match status" value="1"/>
</dbReference>
<proteinExistence type="predicted"/>
<dbReference type="Bgee" id="ENSOCUG00000035161">
    <property type="expression patterns" value="Expressed in frontal cortex and 4 other cell types or tissues"/>
</dbReference>
<dbReference type="SUPFAM" id="SSF57567">
    <property type="entry name" value="Serine protease inhibitors"/>
    <property type="match status" value="1"/>
</dbReference>
<feature type="domain" description="VWFC" evidence="2">
    <location>
        <begin position="141"/>
        <end position="211"/>
    </location>
</feature>
<evidence type="ECO:0000313" key="4">
    <source>
        <dbReference type="Proteomes" id="UP000001811"/>
    </source>
</evidence>
<dbReference type="PROSITE" id="PS50184">
    <property type="entry name" value="VWFC_2"/>
    <property type="match status" value="2"/>
</dbReference>
<dbReference type="Ensembl" id="ENSOCUT00000052956.1">
    <property type="protein sequence ID" value="ENSOCUP00000031007.1"/>
    <property type="gene ID" value="ENSOCUG00000035161.1"/>
</dbReference>
<dbReference type="Proteomes" id="UP000001811">
    <property type="component" value="Unplaced"/>
</dbReference>
<dbReference type="InterPro" id="IPR050780">
    <property type="entry name" value="Mucin_vWF_Thrombospondin_sf"/>
</dbReference>
<dbReference type="InterPro" id="IPR001007">
    <property type="entry name" value="VWF_dom"/>
</dbReference>
<accession>A0A5F9CB56</accession>
<sequence length="537" mass="56458">MSSPSTSTPCPPAPLCELLLGPVFAECHGLIPPGPFFTACVSDSCWPGSHPGLPCQSLEAYAGLCRSRGVCSDWRNATGGLCDLPCRPPKVYQPCGPVQPMSCDSRSQSPVDAELTEGCFCPEDQILFNTHTDICVPQCPCVGPDGFPKFPGERWVSDCQICTCDPTTVSVQCRPVQCEPQDQALNCSGVGFVPGTRPSPDNPCCLERLCVCNTTTCPQSPPQCELGQELTSTQGDADCCPTFSCRPKLCTYNGTVYGVGATFSGVVPCHTCTCLLEGAQDPTVQCERDSCTTTCPQGFEHSWADGQCCGECVQTACLTPEGRLIQPNETWVNSRVDNCTRYRCEAEQGLPVLTPQPVSCPDVSSCQGTLRKTGCCYSCEEAGKLRCLCACSSSPQPTMGGPAPTPSPGKVLGWRAGLPPLCEGASGSAPASPLPRLVPRPCQHNCPAVPGLRGRGTGHRDLLRGLLPRSVQVSGPAVTTPAALPCASGDTYAPWCCPPCPRHLHAARPRGPGHMYHGAGSRALRGPGLQPAGVGMA</sequence>
<reference evidence="3" key="3">
    <citation type="submission" date="2025-09" db="UniProtKB">
        <authorList>
            <consortium name="Ensembl"/>
        </authorList>
    </citation>
    <scope>IDENTIFICATION</scope>
    <source>
        <strain evidence="3">Thorbecke</strain>
    </source>
</reference>
<keyword evidence="1" id="KW-1015">Disulfide bond</keyword>
<dbReference type="PANTHER" id="PTHR11339">
    <property type="entry name" value="EXTRACELLULAR MATRIX GLYCOPROTEIN RELATED"/>
    <property type="match status" value="1"/>
</dbReference>
<reference evidence="3" key="2">
    <citation type="submission" date="2025-08" db="UniProtKB">
        <authorList>
            <consortium name="Ensembl"/>
        </authorList>
    </citation>
    <scope>IDENTIFICATION</scope>
    <source>
        <strain evidence="3">Thorbecke</strain>
    </source>
</reference>
<dbReference type="AlphaFoldDB" id="A0A5F9CB56"/>
<evidence type="ECO:0000313" key="3">
    <source>
        <dbReference type="Ensembl" id="ENSOCUP00000031007.1"/>
    </source>
</evidence>
<dbReference type="SMART" id="SM00832">
    <property type="entry name" value="C8"/>
    <property type="match status" value="1"/>
</dbReference>
<dbReference type="Gene3D" id="2.10.70.10">
    <property type="entry name" value="Complement Module, domain 1"/>
    <property type="match status" value="1"/>
</dbReference>
<dbReference type="Gene3D" id="2.10.25.10">
    <property type="entry name" value="Laminin"/>
    <property type="match status" value="1"/>
</dbReference>
<dbReference type="PROSITE" id="PS01208">
    <property type="entry name" value="VWFC_1"/>
    <property type="match status" value="2"/>
</dbReference>
<dbReference type="SUPFAM" id="SSF57603">
    <property type="entry name" value="FnI-like domain"/>
    <property type="match status" value="1"/>
</dbReference>
<dbReference type="InterPro" id="IPR014853">
    <property type="entry name" value="VWF/SSPO/ZAN-like_Cys-rich_dom"/>
</dbReference>
<evidence type="ECO:0000256" key="1">
    <source>
        <dbReference type="ARBA" id="ARBA00023157"/>
    </source>
</evidence>
<dbReference type="SMART" id="SM00214">
    <property type="entry name" value="VWC"/>
    <property type="match status" value="3"/>
</dbReference>
<name>A0A5F9CB56_RABIT</name>